<evidence type="ECO:0000256" key="2">
    <source>
        <dbReference type="ARBA" id="ARBA00004371"/>
    </source>
</evidence>
<keyword evidence="6" id="KW-0964">Secreted</keyword>
<evidence type="ECO:0000256" key="22">
    <source>
        <dbReference type="SAM" id="SignalP"/>
    </source>
</evidence>
<evidence type="ECO:0000256" key="4">
    <source>
        <dbReference type="ARBA" id="ARBA00004613"/>
    </source>
</evidence>
<evidence type="ECO:0000256" key="8">
    <source>
        <dbReference type="ARBA" id="ARBA00022670"/>
    </source>
</evidence>
<feature type="compositionally biased region" description="Pro residues" evidence="21">
    <location>
        <begin position="511"/>
        <end position="522"/>
    </location>
</feature>
<dbReference type="GO" id="GO:0006508">
    <property type="term" value="P:proteolysis"/>
    <property type="evidence" value="ECO:0007669"/>
    <property type="project" value="UniProtKB-KW"/>
</dbReference>
<keyword evidence="25" id="KW-1185">Reference proteome</keyword>
<keyword evidence="10 22" id="KW-0732">Signal</keyword>
<evidence type="ECO:0000256" key="13">
    <source>
        <dbReference type="ARBA" id="ARBA00022833"/>
    </source>
</evidence>
<dbReference type="GO" id="GO:0005764">
    <property type="term" value="C:lysosome"/>
    <property type="evidence" value="ECO:0007669"/>
    <property type="project" value="UniProtKB-SubCell"/>
</dbReference>
<evidence type="ECO:0000256" key="5">
    <source>
        <dbReference type="ARBA" id="ARBA00014116"/>
    </source>
</evidence>
<evidence type="ECO:0000313" key="24">
    <source>
        <dbReference type="EMBL" id="PCD04641.1"/>
    </source>
</evidence>
<keyword evidence="16" id="KW-0865">Zymogen</keyword>
<evidence type="ECO:0000256" key="14">
    <source>
        <dbReference type="ARBA" id="ARBA00023034"/>
    </source>
</evidence>
<dbReference type="Pfam" id="PF04389">
    <property type="entry name" value="Peptidase_M28"/>
    <property type="match status" value="1"/>
</dbReference>
<gene>
    <name evidence="24" type="ORF">COC42_02340</name>
</gene>
<dbReference type="EMBL" id="NWMW01000001">
    <property type="protein sequence ID" value="PCD04641.1"/>
    <property type="molecule type" value="Genomic_DNA"/>
</dbReference>
<evidence type="ECO:0000256" key="6">
    <source>
        <dbReference type="ARBA" id="ARBA00022525"/>
    </source>
</evidence>
<evidence type="ECO:0000256" key="7">
    <source>
        <dbReference type="ARBA" id="ARBA00022645"/>
    </source>
</evidence>
<comment type="caution">
    <text evidence="24">The sequence shown here is derived from an EMBL/GenBank/DDBJ whole genome shotgun (WGS) entry which is preliminary data.</text>
</comment>
<dbReference type="PANTHER" id="PTHR12053:SF3">
    <property type="entry name" value="CARBOXYPEPTIDASE Q"/>
    <property type="match status" value="1"/>
</dbReference>
<keyword evidence="13" id="KW-0862">Zinc</keyword>
<evidence type="ECO:0000259" key="23">
    <source>
        <dbReference type="Pfam" id="PF04389"/>
    </source>
</evidence>
<keyword evidence="18" id="KW-0458">Lysosome</keyword>
<evidence type="ECO:0000256" key="1">
    <source>
        <dbReference type="ARBA" id="ARBA00004240"/>
    </source>
</evidence>
<protein>
    <recommendedName>
        <fullName evidence="5">Carboxypeptidase Q</fullName>
    </recommendedName>
    <alternativeName>
        <fullName evidence="20">Plasma glutamate carboxypeptidase</fullName>
    </alternativeName>
</protein>
<feature type="signal peptide" evidence="22">
    <location>
        <begin position="1"/>
        <end position="19"/>
    </location>
</feature>
<evidence type="ECO:0000256" key="18">
    <source>
        <dbReference type="ARBA" id="ARBA00023228"/>
    </source>
</evidence>
<reference evidence="24 25" key="1">
    <citation type="submission" date="2017-09" db="EMBL/GenBank/DDBJ databases">
        <title>Sphingomonas spermidinifaciens 9NM-10, whole genome shotgun sequence.</title>
        <authorList>
            <person name="Feng G."/>
            <person name="Zhu H."/>
        </authorList>
    </citation>
    <scope>NUCLEOTIDE SEQUENCE [LARGE SCALE GENOMIC DNA]</scope>
    <source>
        <strain evidence="24 25">9NM-10</strain>
    </source>
</reference>
<dbReference type="AlphaFoldDB" id="A0A2A4B865"/>
<dbReference type="InterPro" id="IPR007484">
    <property type="entry name" value="Peptidase_M28"/>
</dbReference>
<evidence type="ECO:0000256" key="11">
    <source>
        <dbReference type="ARBA" id="ARBA00022801"/>
    </source>
</evidence>
<evidence type="ECO:0000256" key="15">
    <source>
        <dbReference type="ARBA" id="ARBA00023049"/>
    </source>
</evidence>
<feature type="domain" description="Peptidase M28" evidence="23">
    <location>
        <begin position="281"/>
        <end position="493"/>
    </location>
</feature>
<dbReference type="PANTHER" id="PTHR12053">
    <property type="entry name" value="PROTEASE FAMILY M28 PLASMA GLUTAMATE CARBOXYPEPTIDASE-RELATED"/>
    <property type="match status" value="1"/>
</dbReference>
<evidence type="ECO:0000256" key="16">
    <source>
        <dbReference type="ARBA" id="ARBA00023145"/>
    </source>
</evidence>
<dbReference type="RefSeq" id="WP_096343036.1">
    <property type="nucleotide sequence ID" value="NZ_NWMW01000001.1"/>
</dbReference>
<dbReference type="GO" id="GO:0046872">
    <property type="term" value="F:metal ion binding"/>
    <property type="evidence" value="ECO:0007669"/>
    <property type="project" value="UniProtKB-KW"/>
</dbReference>
<accession>A0A2A4B865</accession>
<dbReference type="InterPro" id="IPR039866">
    <property type="entry name" value="CPQ"/>
</dbReference>
<evidence type="ECO:0000256" key="21">
    <source>
        <dbReference type="SAM" id="MobiDB-lite"/>
    </source>
</evidence>
<dbReference type="OrthoDB" id="9769665at2"/>
<feature type="region of interest" description="Disordered" evidence="21">
    <location>
        <begin position="510"/>
        <end position="533"/>
    </location>
</feature>
<evidence type="ECO:0000256" key="19">
    <source>
        <dbReference type="ARBA" id="ARBA00025833"/>
    </source>
</evidence>
<feature type="chain" id="PRO_5012494860" description="Carboxypeptidase Q" evidence="22">
    <location>
        <begin position="20"/>
        <end position="533"/>
    </location>
</feature>
<keyword evidence="14" id="KW-0333">Golgi apparatus</keyword>
<evidence type="ECO:0000313" key="25">
    <source>
        <dbReference type="Proteomes" id="UP000218366"/>
    </source>
</evidence>
<keyword evidence="12" id="KW-0256">Endoplasmic reticulum</keyword>
<keyword evidence="17" id="KW-0325">Glycoprotein</keyword>
<evidence type="ECO:0000256" key="17">
    <source>
        <dbReference type="ARBA" id="ARBA00023180"/>
    </source>
</evidence>
<dbReference type="Gene3D" id="3.40.630.10">
    <property type="entry name" value="Zn peptidases"/>
    <property type="match status" value="1"/>
</dbReference>
<organism evidence="24 25">
    <name type="scientific">Sphingomonas spermidinifaciens</name>
    <dbReference type="NCBI Taxonomy" id="1141889"/>
    <lineage>
        <taxon>Bacteria</taxon>
        <taxon>Pseudomonadati</taxon>
        <taxon>Pseudomonadota</taxon>
        <taxon>Alphaproteobacteria</taxon>
        <taxon>Sphingomonadales</taxon>
        <taxon>Sphingomonadaceae</taxon>
        <taxon>Sphingomonas</taxon>
    </lineage>
</organism>
<comment type="subcellular location">
    <subcellularLocation>
        <location evidence="1">Endoplasmic reticulum</location>
    </subcellularLocation>
    <subcellularLocation>
        <location evidence="3">Golgi apparatus</location>
    </subcellularLocation>
    <subcellularLocation>
        <location evidence="2">Lysosome</location>
    </subcellularLocation>
    <subcellularLocation>
        <location evidence="4">Secreted</location>
    </subcellularLocation>
</comment>
<evidence type="ECO:0000256" key="12">
    <source>
        <dbReference type="ARBA" id="ARBA00022824"/>
    </source>
</evidence>
<dbReference type="GO" id="GO:0004180">
    <property type="term" value="F:carboxypeptidase activity"/>
    <property type="evidence" value="ECO:0007669"/>
    <property type="project" value="UniProtKB-KW"/>
</dbReference>
<evidence type="ECO:0000256" key="3">
    <source>
        <dbReference type="ARBA" id="ARBA00004555"/>
    </source>
</evidence>
<feature type="compositionally biased region" description="Polar residues" evidence="21">
    <location>
        <begin position="524"/>
        <end position="533"/>
    </location>
</feature>
<proteinExistence type="predicted"/>
<dbReference type="GO" id="GO:0005576">
    <property type="term" value="C:extracellular region"/>
    <property type="evidence" value="ECO:0007669"/>
    <property type="project" value="UniProtKB-SubCell"/>
</dbReference>
<dbReference type="GO" id="GO:0070573">
    <property type="term" value="F:metallodipeptidase activity"/>
    <property type="evidence" value="ECO:0007669"/>
    <property type="project" value="InterPro"/>
</dbReference>
<comment type="subunit">
    <text evidence="19">Homodimer. The monomeric form is inactive while the homodimer is active.</text>
</comment>
<keyword evidence="15" id="KW-0482">Metalloprotease</keyword>
<dbReference type="Gene3D" id="3.50.30.30">
    <property type="match status" value="1"/>
</dbReference>
<sequence length="533" mass="58304">MRLIHLLAATALASAPLAAQDTPPPAPEFARIVDEGTNRSQVMVLAQQMTDVLGPRLTNSPAMRRAEDWAVAEFQRIGLSNVRKDGFDFGRGWSIERSSVRMVTPRPVQLTAIPIAWTPPVNATAPIIVAPMEKKEHFAAWRGKLAGKFVLVSPPGAPKEGTEPAFKRLSGEDIAKLDTYREPTWDPARNERTLAASTFEEDLDAFLKAEGAVGLVRKSYRDNKLLHGEGYQHRTGAQTPGIEIANEDYRRLARLAAMGQAPTLEVVSDVKFDDSNPQAYNILADIPGTDRTGSYVMAGAHFDSWVAGDGATDNAAGSAMVMEAARIIRASGIRPKRTIRFALWNGEEQSLYGSISYIEKYLARRPAPAAPQNSEQNYYGQTWRYPVTPLPGYRDLAAYFNIDNGSGKLRGIYAENNSAAVPILREWLSPFAPMGAGSVVFGRTGGTDHQFMAAVGLPAFQFIQDPLDYSSVTHHSNADTFDHLKPADMRQGAMVLAWMLIKAANADAPLPRNPIPRQPLPTDPFQTPDPNAE</sequence>
<keyword evidence="8" id="KW-0645">Protease</keyword>
<evidence type="ECO:0000256" key="9">
    <source>
        <dbReference type="ARBA" id="ARBA00022723"/>
    </source>
</evidence>
<dbReference type="SUPFAM" id="SSF53187">
    <property type="entry name" value="Zn-dependent exopeptidases"/>
    <property type="match status" value="1"/>
</dbReference>
<evidence type="ECO:0000256" key="10">
    <source>
        <dbReference type="ARBA" id="ARBA00022729"/>
    </source>
</evidence>
<name>A0A2A4B865_9SPHN</name>
<keyword evidence="7" id="KW-0121">Carboxypeptidase</keyword>
<keyword evidence="9" id="KW-0479">Metal-binding</keyword>
<keyword evidence="11" id="KW-0378">Hydrolase</keyword>
<dbReference type="Proteomes" id="UP000218366">
    <property type="component" value="Unassembled WGS sequence"/>
</dbReference>
<evidence type="ECO:0000256" key="20">
    <source>
        <dbReference type="ARBA" id="ARBA00033328"/>
    </source>
</evidence>